<keyword evidence="7 9" id="KW-0648">Protein biosynthesis</keyword>
<dbReference type="GO" id="GO:0003723">
    <property type="term" value="F:RNA binding"/>
    <property type="evidence" value="ECO:0007669"/>
    <property type="project" value="TreeGrafter"/>
</dbReference>
<gene>
    <name evidence="9 11" type="primary">aspS</name>
    <name evidence="11" type="ORF">LKD48_04710</name>
</gene>
<evidence type="ECO:0000256" key="9">
    <source>
        <dbReference type="HAMAP-Rule" id="MF_02075"/>
    </source>
</evidence>
<dbReference type="NCBIfam" id="NF003483">
    <property type="entry name" value="PRK05159.1"/>
    <property type="match status" value="1"/>
</dbReference>
<feature type="binding site" evidence="9">
    <location>
        <begin position="227"/>
        <end position="229"/>
    </location>
    <ligand>
        <name>ATP</name>
        <dbReference type="ChEBI" id="CHEBI:30616"/>
    </ligand>
</feature>
<proteinExistence type="inferred from homology"/>
<name>A0AAE3E3F7_9FIRM</name>
<dbReference type="Gene3D" id="3.30.930.10">
    <property type="entry name" value="Bira Bifunctional Protein, Domain 2"/>
    <property type="match status" value="1"/>
</dbReference>
<comment type="subunit">
    <text evidence="9">Homodimer.</text>
</comment>
<dbReference type="GO" id="GO:0016740">
    <property type="term" value="F:transferase activity"/>
    <property type="evidence" value="ECO:0007669"/>
    <property type="project" value="UniProtKB-ARBA"/>
</dbReference>
<keyword evidence="4 9" id="KW-0436">Ligase</keyword>
<dbReference type="GO" id="GO:0004815">
    <property type="term" value="F:aspartate-tRNA ligase activity"/>
    <property type="evidence" value="ECO:0007669"/>
    <property type="project" value="UniProtKB-UniRule"/>
</dbReference>
<keyword evidence="6 9" id="KW-0067">ATP-binding</keyword>
<dbReference type="AlphaFoldDB" id="A0AAE3E3F7"/>
<dbReference type="GO" id="GO:0050560">
    <property type="term" value="F:aspartate-tRNA(Asn) ligase activity"/>
    <property type="evidence" value="ECO:0007669"/>
    <property type="project" value="UniProtKB-EC"/>
</dbReference>
<dbReference type="PRINTS" id="PR01042">
    <property type="entry name" value="TRNASYNTHASP"/>
</dbReference>
<dbReference type="NCBIfam" id="TIGR00458">
    <property type="entry name" value="aspS_nondisc"/>
    <property type="match status" value="1"/>
</dbReference>
<organism evidence="11 12">
    <name type="scientific">Anthropogastromicrobium aceti</name>
    <dbReference type="NCBI Taxonomy" id="2981768"/>
    <lineage>
        <taxon>Bacteria</taxon>
        <taxon>Bacillati</taxon>
        <taxon>Bacillota</taxon>
        <taxon>Clostridia</taxon>
        <taxon>Lachnospirales</taxon>
        <taxon>Lachnospiraceae</taxon>
        <taxon>Anthropogastromicrobium</taxon>
    </lineage>
</organism>
<dbReference type="PANTHER" id="PTHR43450">
    <property type="entry name" value="ASPARTYL-TRNA SYNTHETASE"/>
    <property type="match status" value="1"/>
</dbReference>
<keyword evidence="3 9" id="KW-0963">Cytoplasm</keyword>
<evidence type="ECO:0000256" key="1">
    <source>
        <dbReference type="ARBA" id="ARBA00004496"/>
    </source>
</evidence>
<comment type="similarity">
    <text evidence="2 9">Belongs to the class-II aminoacyl-tRNA synthetase family. Type 2 subfamily.</text>
</comment>
<dbReference type="PANTHER" id="PTHR43450:SF1">
    <property type="entry name" value="ASPARTATE--TRNA LIGASE, CYTOPLASMIC"/>
    <property type="match status" value="1"/>
</dbReference>
<dbReference type="InterPro" id="IPR004365">
    <property type="entry name" value="NA-bd_OB_tRNA"/>
</dbReference>
<feature type="domain" description="Aminoacyl-transfer RNA synthetases class-II family profile" evidence="10">
    <location>
        <begin position="143"/>
        <end position="443"/>
    </location>
</feature>
<dbReference type="InterPro" id="IPR002312">
    <property type="entry name" value="Asp/Asn-tRNA-synth_IIb"/>
</dbReference>
<dbReference type="FunFam" id="3.30.930.10:FF:000038">
    <property type="entry name" value="Aspartate--tRNA ligase"/>
    <property type="match status" value="1"/>
</dbReference>
<dbReference type="InterPro" id="IPR012340">
    <property type="entry name" value="NA-bd_OB-fold"/>
</dbReference>
<feature type="binding site" evidence="9">
    <location>
        <position position="373"/>
    </location>
    <ligand>
        <name>L-aspartate</name>
        <dbReference type="ChEBI" id="CHEBI:29991"/>
    </ligand>
</feature>
<dbReference type="Gene3D" id="2.40.50.140">
    <property type="entry name" value="Nucleic acid-binding proteins"/>
    <property type="match status" value="1"/>
</dbReference>
<comment type="function">
    <text evidence="9">Aspartyl-tRNA synthetase with relaxed tRNA specificity since it is able to aspartylate not only its cognate tRNA(Asp) but also tRNA(Asn). Reaction proceeds in two steps: L-aspartate is first activated by ATP to form Asp-AMP and then transferred to the acceptor end of tRNA(Asp/Asn).</text>
</comment>
<keyword evidence="8 9" id="KW-0030">Aminoacyl-tRNA synthetase</keyword>
<dbReference type="GO" id="GO:0005524">
    <property type="term" value="F:ATP binding"/>
    <property type="evidence" value="ECO:0007669"/>
    <property type="project" value="UniProtKB-UniRule"/>
</dbReference>
<dbReference type="InterPro" id="IPR006195">
    <property type="entry name" value="aa-tRNA-synth_II"/>
</dbReference>
<evidence type="ECO:0000256" key="8">
    <source>
        <dbReference type="ARBA" id="ARBA00023146"/>
    </source>
</evidence>
<dbReference type="Pfam" id="PF01336">
    <property type="entry name" value="tRNA_anti-codon"/>
    <property type="match status" value="1"/>
</dbReference>
<comment type="catalytic activity">
    <reaction evidence="9">
        <text>tRNA(Asx) + L-aspartate + ATP = L-aspartyl-tRNA(Asx) + AMP + diphosphate</text>
        <dbReference type="Rhea" id="RHEA:18349"/>
        <dbReference type="Rhea" id="RHEA-COMP:9710"/>
        <dbReference type="Rhea" id="RHEA-COMP:9711"/>
        <dbReference type="ChEBI" id="CHEBI:29991"/>
        <dbReference type="ChEBI" id="CHEBI:30616"/>
        <dbReference type="ChEBI" id="CHEBI:33019"/>
        <dbReference type="ChEBI" id="CHEBI:78442"/>
        <dbReference type="ChEBI" id="CHEBI:78516"/>
        <dbReference type="ChEBI" id="CHEBI:456215"/>
        <dbReference type="EC" id="6.1.1.23"/>
    </reaction>
</comment>
<dbReference type="Pfam" id="PF00152">
    <property type="entry name" value="tRNA-synt_2"/>
    <property type="match status" value="1"/>
</dbReference>
<sequence>MEFISGISKKEYASIKELAQGSCDGKTVRMEGMVHAVRDMGDVRFVILRKAEGLIQCVYEEKTAGFELGELKDESAIRVEGVVYEEKRAPFGRELRLTSVTILSEPSAAMPLPVNKWKLNTSLEAKLNYRPLSLRNLKERAKFRIQEGIARGFCEFLTSQGFTQIRTPKIGAKGAEGGSNVFKLDYFHRPAVLAQSPQFYKQMMVGVFDRVFETGPVFRAEKHNTKRHLNEYTSLDFEMGFIDSFQDIMAMETGFLQYTMELLKKDYKTELDMLDITLPKVDEIPQVRFDEAKRLVAEKYNRQIRNPYDLEPEEEALIGRYFEEEYGADFVFVTHYPSKKRPFYAMDDPDDKTFTQSFDLLFKGLEVTTGGQRIHEYQMLLDKIEAKGMTTEGMDQYLDIFKHGMPPHGGLGIGLERLTMKLIGEDNVRETCLFPRDLSRLEP</sequence>
<evidence type="ECO:0000256" key="4">
    <source>
        <dbReference type="ARBA" id="ARBA00022598"/>
    </source>
</evidence>
<accession>A0AAE3E3F7</accession>
<evidence type="ECO:0000256" key="6">
    <source>
        <dbReference type="ARBA" id="ARBA00022840"/>
    </source>
</evidence>
<reference evidence="11 12" key="1">
    <citation type="submission" date="2021-10" db="EMBL/GenBank/DDBJ databases">
        <title>Anaerobic single-cell dispensing facilitates the cultivation of human gut bacteria.</title>
        <authorList>
            <person name="Afrizal A."/>
        </authorList>
    </citation>
    <scope>NUCLEOTIDE SEQUENCE [LARGE SCALE GENOMIC DNA]</scope>
    <source>
        <strain evidence="11 12">CLA-AA-H224</strain>
    </source>
</reference>
<dbReference type="GO" id="GO:0017101">
    <property type="term" value="C:aminoacyl-tRNA synthetase multienzyme complex"/>
    <property type="evidence" value="ECO:0007669"/>
    <property type="project" value="TreeGrafter"/>
</dbReference>
<protein>
    <recommendedName>
        <fullName evidence="9">Aspartate--tRNA(Asp/Asn) ligase</fullName>
        <ecNumber evidence="9">6.1.1.23</ecNumber>
    </recommendedName>
    <alternativeName>
        <fullName evidence="9">Aspartyl-tRNA synthetase</fullName>
        <shortName evidence="9">AspRS</shortName>
    </alternativeName>
    <alternativeName>
        <fullName evidence="9">Non-discriminating aspartyl-tRNA synthetase</fullName>
        <shortName evidence="9">ND-AspRS</shortName>
    </alternativeName>
</protein>
<feature type="binding site" evidence="9">
    <location>
        <begin position="219"/>
        <end position="221"/>
    </location>
    <ligand>
        <name>ATP</name>
        <dbReference type="ChEBI" id="CHEBI:30616"/>
    </ligand>
</feature>
<dbReference type="SUPFAM" id="SSF50249">
    <property type="entry name" value="Nucleic acid-binding proteins"/>
    <property type="match status" value="1"/>
</dbReference>
<evidence type="ECO:0000256" key="2">
    <source>
        <dbReference type="ARBA" id="ARBA00005312"/>
    </source>
</evidence>
<dbReference type="InterPro" id="IPR004364">
    <property type="entry name" value="Aa-tRNA-synt_II"/>
</dbReference>
<comment type="caution">
    <text evidence="11">The sequence shown here is derived from an EMBL/GenBank/DDBJ whole genome shotgun (WGS) entry which is preliminary data.</text>
</comment>
<dbReference type="Proteomes" id="UP001198200">
    <property type="component" value="Unassembled WGS sequence"/>
</dbReference>
<feature type="binding site" evidence="9">
    <location>
        <begin position="414"/>
        <end position="417"/>
    </location>
    <ligand>
        <name>ATP</name>
        <dbReference type="ChEBI" id="CHEBI:30616"/>
    </ligand>
</feature>
<feature type="binding site" evidence="9">
    <location>
        <position position="176"/>
    </location>
    <ligand>
        <name>L-aspartate</name>
        <dbReference type="ChEBI" id="CHEBI:29991"/>
    </ligand>
</feature>
<keyword evidence="5 9" id="KW-0547">Nucleotide-binding</keyword>
<evidence type="ECO:0000256" key="7">
    <source>
        <dbReference type="ARBA" id="ARBA00022917"/>
    </source>
</evidence>
<feature type="binding site" evidence="9">
    <location>
        <position position="366"/>
    </location>
    <ligand>
        <name>ATP</name>
        <dbReference type="ChEBI" id="CHEBI:30616"/>
    </ligand>
</feature>
<feature type="binding site" evidence="9">
    <location>
        <position position="219"/>
    </location>
    <ligand>
        <name>L-aspartate</name>
        <dbReference type="ChEBI" id="CHEBI:29991"/>
    </ligand>
</feature>
<dbReference type="GO" id="GO:0140096">
    <property type="term" value="F:catalytic activity, acting on a protein"/>
    <property type="evidence" value="ECO:0007669"/>
    <property type="project" value="UniProtKB-ARBA"/>
</dbReference>
<dbReference type="PROSITE" id="PS50862">
    <property type="entry name" value="AA_TRNA_LIGASE_II"/>
    <property type="match status" value="1"/>
</dbReference>
<evidence type="ECO:0000256" key="5">
    <source>
        <dbReference type="ARBA" id="ARBA00022741"/>
    </source>
</evidence>
<evidence type="ECO:0000259" key="10">
    <source>
        <dbReference type="PROSITE" id="PS50862"/>
    </source>
</evidence>
<evidence type="ECO:0000313" key="11">
    <source>
        <dbReference type="EMBL" id="MCC2220948.1"/>
    </source>
</evidence>
<comment type="subcellular location">
    <subcellularLocation>
        <location evidence="1 9">Cytoplasm</location>
    </subcellularLocation>
</comment>
<dbReference type="EC" id="6.1.1.23" evidence="9"/>
<feature type="binding site" evidence="9">
    <location>
        <position position="369"/>
    </location>
    <ligand>
        <name>L-aspartate</name>
        <dbReference type="ChEBI" id="CHEBI:29991"/>
    </ligand>
</feature>
<keyword evidence="12" id="KW-1185">Reference proteome</keyword>
<dbReference type="InterPro" id="IPR004523">
    <property type="entry name" value="Asp-tRNA_synthase_2"/>
</dbReference>
<dbReference type="GO" id="GO:0006422">
    <property type="term" value="P:aspartyl-tRNA aminoacylation"/>
    <property type="evidence" value="ECO:0007669"/>
    <property type="project" value="UniProtKB-UniRule"/>
</dbReference>
<evidence type="ECO:0000256" key="3">
    <source>
        <dbReference type="ARBA" id="ARBA00022490"/>
    </source>
</evidence>
<feature type="region of interest" description="Aspartate" evidence="9">
    <location>
        <begin position="198"/>
        <end position="201"/>
    </location>
</feature>
<dbReference type="InterPro" id="IPR045864">
    <property type="entry name" value="aa-tRNA-synth_II/BPL/LPL"/>
</dbReference>
<dbReference type="HAMAP" id="MF_02075">
    <property type="entry name" value="Asp_tRNA_synth_type2"/>
    <property type="match status" value="1"/>
</dbReference>
<feature type="site" description="Important for tRNA non-discrimination" evidence="9">
    <location>
        <position position="90"/>
    </location>
</feature>
<dbReference type="SUPFAM" id="SSF55681">
    <property type="entry name" value="Class II aaRS and biotin synthetases"/>
    <property type="match status" value="1"/>
</dbReference>
<dbReference type="GO" id="GO:0005829">
    <property type="term" value="C:cytosol"/>
    <property type="evidence" value="ECO:0007669"/>
    <property type="project" value="TreeGrafter"/>
</dbReference>
<dbReference type="RefSeq" id="WP_308731366.1">
    <property type="nucleotide sequence ID" value="NZ_JAJEQN010000008.1"/>
</dbReference>
<dbReference type="EMBL" id="JAJEQN010000008">
    <property type="protein sequence ID" value="MCC2220948.1"/>
    <property type="molecule type" value="Genomic_DNA"/>
</dbReference>
<evidence type="ECO:0000313" key="12">
    <source>
        <dbReference type="Proteomes" id="UP001198200"/>
    </source>
</evidence>